<proteinExistence type="predicted"/>
<reference evidence="4 5" key="1">
    <citation type="submission" date="2020-02" db="EMBL/GenBank/DDBJ databases">
        <title>Albibacoteraceae fam. nov., the first described family within the subdivision 4 Verrucomicrobia.</title>
        <authorList>
            <person name="Xi F."/>
        </authorList>
    </citation>
    <scope>NUCLEOTIDE SEQUENCE [LARGE SCALE GENOMIC DNA]</scope>
    <source>
        <strain evidence="4 5">CK1056</strain>
    </source>
</reference>
<name>A0A6B2M108_9BACT</name>
<feature type="domain" description="Gfo/Idh/MocA-like oxidoreductase N-terminal" evidence="2">
    <location>
        <begin position="3"/>
        <end position="120"/>
    </location>
</feature>
<dbReference type="InterPro" id="IPR004104">
    <property type="entry name" value="Gfo/Idh/MocA-like_OxRdtase_C"/>
</dbReference>
<dbReference type="GO" id="GO:0016491">
    <property type="term" value="F:oxidoreductase activity"/>
    <property type="evidence" value="ECO:0007669"/>
    <property type="project" value="UniProtKB-KW"/>
</dbReference>
<dbReference type="GO" id="GO:0000166">
    <property type="term" value="F:nucleotide binding"/>
    <property type="evidence" value="ECO:0007669"/>
    <property type="project" value="InterPro"/>
</dbReference>
<dbReference type="Gene3D" id="3.40.50.720">
    <property type="entry name" value="NAD(P)-binding Rossmann-like Domain"/>
    <property type="match status" value="1"/>
</dbReference>
<evidence type="ECO:0000313" key="4">
    <source>
        <dbReference type="EMBL" id="NDV61727.1"/>
    </source>
</evidence>
<keyword evidence="1" id="KW-0560">Oxidoreductase</keyword>
<accession>A0A6B2M108</accession>
<dbReference type="Pfam" id="PF01408">
    <property type="entry name" value="GFO_IDH_MocA"/>
    <property type="match status" value="1"/>
</dbReference>
<organism evidence="4 5">
    <name type="scientific">Oceanipulchritudo coccoides</name>
    <dbReference type="NCBI Taxonomy" id="2706888"/>
    <lineage>
        <taxon>Bacteria</taxon>
        <taxon>Pseudomonadati</taxon>
        <taxon>Verrucomicrobiota</taxon>
        <taxon>Opitutia</taxon>
        <taxon>Puniceicoccales</taxon>
        <taxon>Oceanipulchritudinaceae</taxon>
        <taxon>Oceanipulchritudo</taxon>
    </lineage>
</organism>
<dbReference type="PANTHER" id="PTHR43818:SF11">
    <property type="entry name" value="BCDNA.GH03377"/>
    <property type="match status" value="1"/>
</dbReference>
<dbReference type="PANTHER" id="PTHR43818">
    <property type="entry name" value="BCDNA.GH03377"/>
    <property type="match status" value="1"/>
</dbReference>
<dbReference type="InterPro" id="IPR050463">
    <property type="entry name" value="Gfo/Idh/MocA_oxidrdct_glycsds"/>
</dbReference>
<dbReference type="InterPro" id="IPR036291">
    <property type="entry name" value="NAD(P)-bd_dom_sf"/>
</dbReference>
<evidence type="ECO:0000259" key="2">
    <source>
        <dbReference type="Pfam" id="PF01408"/>
    </source>
</evidence>
<sequence>MLKAGILGLGEGRSALAAISSMENWQTRWICDLDQQLLDARKSEFSISRTTTDYDEMLADPEVDVIFIYTPDPFHADHILKAFSAGKHVFCTKPLVDSLEKGQELLKAQKASGKELIVGHTSRFYPTTMQQYSDFKEGRLGEIVSCETHYNSDKRLGSAGKRGKKGEVNWLYSGLCHPLDLVFWFLGPIKSVSAMSVLSPAGKRLGSRVPDSFHAVLKAETGALGQVSGVYGAASTVQEAHPQSGCILRGDKGSSVASAPQFEYSTNLDGFPQTTSSFPDDAGEYFPWGGSKYHVGETRNLLVHFAECLQRQQSPRPNLKDGLKVVAILKAIQLSMESNCQVEVSDVLRKYGLVDL</sequence>
<dbReference type="RefSeq" id="WP_163962917.1">
    <property type="nucleotide sequence ID" value="NZ_JAAGNX010000001.1"/>
</dbReference>
<dbReference type="EMBL" id="JAAGNX010000001">
    <property type="protein sequence ID" value="NDV61727.1"/>
    <property type="molecule type" value="Genomic_DNA"/>
</dbReference>
<dbReference type="InterPro" id="IPR000683">
    <property type="entry name" value="Gfo/Idh/MocA-like_OxRdtase_N"/>
</dbReference>
<evidence type="ECO:0000313" key="5">
    <source>
        <dbReference type="Proteomes" id="UP000478417"/>
    </source>
</evidence>
<dbReference type="Gene3D" id="3.30.360.10">
    <property type="entry name" value="Dihydrodipicolinate Reductase, domain 2"/>
    <property type="match status" value="1"/>
</dbReference>
<evidence type="ECO:0000259" key="3">
    <source>
        <dbReference type="Pfam" id="PF02894"/>
    </source>
</evidence>
<protein>
    <submittedName>
        <fullName evidence="4">Gfo/Idh/MocA family oxidoreductase</fullName>
    </submittedName>
</protein>
<keyword evidence="5" id="KW-1185">Reference proteome</keyword>
<dbReference type="AlphaFoldDB" id="A0A6B2M108"/>
<dbReference type="SUPFAM" id="SSF55347">
    <property type="entry name" value="Glyceraldehyde-3-phosphate dehydrogenase-like, C-terminal domain"/>
    <property type="match status" value="1"/>
</dbReference>
<comment type="caution">
    <text evidence="4">The sequence shown here is derived from an EMBL/GenBank/DDBJ whole genome shotgun (WGS) entry which is preliminary data.</text>
</comment>
<evidence type="ECO:0000256" key="1">
    <source>
        <dbReference type="ARBA" id="ARBA00023002"/>
    </source>
</evidence>
<gene>
    <name evidence="4" type="ORF">G0Q06_04625</name>
</gene>
<dbReference type="Pfam" id="PF02894">
    <property type="entry name" value="GFO_IDH_MocA_C"/>
    <property type="match status" value="1"/>
</dbReference>
<dbReference type="SUPFAM" id="SSF51735">
    <property type="entry name" value="NAD(P)-binding Rossmann-fold domains"/>
    <property type="match status" value="1"/>
</dbReference>
<feature type="domain" description="Gfo/Idh/MocA-like oxidoreductase C-terminal" evidence="3">
    <location>
        <begin position="136"/>
        <end position="343"/>
    </location>
</feature>
<dbReference type="Proteomes" id="UP000478417">
    <property type="component" value="Unassembled WGS sequence"/>
</dbReference>